<evidence type="ECO:0000313" key="10">
    <source>
        <dbReference type="EMBL" id="EKV11595.1"/>
    </source>
</evidence>
<comment type="caution">
    <text evidence="10">The sequence shown here is derived from an EMBL/GenBank/DDBJ whole genome shotgun (WGS) entry which is preliminary data.</text>
</comment>
<dbReference type="PROSITE" id="PS50048">
    <property type="entry name" value="ZN2_CY6_FUNGAL_2"/>
    <property type="match status" value="1"/>
</dbReference>
<dbReference type="SUPFAM" id="SSF57701">
    <property type="entry name" value="Zn2/Cys6 DNA-binding domain"/>
    <property type="match status" value="1"/>
</dbReference>
<dbReference type="OrthoDB" id="10261408at2759"/>
<keyword evidence="1" id="KW-0479">Metal-binding</keyword>
<evidence type="ECO:0000256" key="3">
    <source>
        <dbReference type="ARBA" id="ARBA00023015"/>
    </source>
</evidence>
<dbReference type="SMART" id="SM00355">
    <property type="entry name" value="ZnF_C2H2"/>
    <property type="match status" value="2"/>
</dbReference>
<feature type="domain" description="C2H2-type" evidence="9">
    <location>
        <begin position="4"/>
        <end position="33"/>
    </location>
</feature>
<accession>K9FPL2</accession>
<dbReference type="PANTHER" id="PTHR47660">
    <property type="entry name" value="TRANSCRIPTION FACTOR WITH C2H2 AND ZN(2)-CYS(6) DNA BINDING DOMAIN (EUROFUNG)-RELATED-RELATED"/>
    <property type="match status" value="1"/>
</dbReference>
<dbReference type="PANTHER" id="PTHR47660:SF7">
    <property type="entry name" value="TRANSCRIPTION FACTOR WITH C2H2 AND ZN(2)-CYS(6) DNA BINDING DOMAIN (EUROFUNG)"/>
    <property type="match status" value="1"/>
</dbReference>
<evidence type="ECO:0000313" key="11">
    <source>
        <dbReference type="Proteomes" id="UP000009882"/>
    </source>
</evidence>
<dbReference type="SUPFAM" id="SSF57667">
    <property type="entry name" value="beta-beta-alpha zinc fingers"/>
    <property type="match status" value="1"/>
</dbReference>
<dbReference type="OMA" id="FQRKEHR"/>
<dbReference type="CDD" id="cd12148">
    <property type="entry name" value="fungal_TF_MHR"/>
    <property type="match status" value="1"/>
</dbReference>
<evidence type="ECO:0000256" key="6">
    <source>
        <dbReference type="ARBA" id="ARBA00023242"/>
    </source>
</evidence>
<proteinExistence type="predicted"/>
<dbReference type="GO" id="GO:0003677">
    <property type="term" value="F:DNA binding"/>
    <property type="evidence" value="ECO:0007669"/>
    <property type="project" value="UniProtKB-KW"/>
</dbReference>
<keyword evidence="6" id="KW-0539">Nucleus</keyword>
<evidence type="ECO:0000256" key="2">
    <source>
        <dbReference type="ARBA" id="ARBA00022833"/>
    </source>
</evidence>
<evidence type="ECO:0000259" key="9">
    <source>
        <dbReference type="PROSITE" id="PS50157"/>
    </source>
</evidence>
<dbReference type="InterPro" id="IPR001138">
    <property type="entry name" value="Zn2Cys6_DnaBD"/>
</dbReference>
<keyword evidence="2" id="KW-0862">Zinc</keyword>
<dbReference type="InterPro" id="IPR007219">
    <property type="entry name" value="XnlR_reg_dom"/>
</dbReference>
<dbReference type="SMART" id="SM00066">
    <property type="entry name" value="GAL4"/>
    <property type="match status" value="1"/>
</dbReference>
<sequence>MFRFKCQIPGCTSTYRRKEHLRRHEAQHRGSHLRTCSTCGRVFSRSLRRHFRRDHEDPGRSLARATQACTRCRTAKARCQGGSPCTKCSSKGHLCIFHEPVHLEPAQEDLEEERWEHGSGDNGMNASDQIKPSIGNVAQVNHYVHLYFTHFHQHWPILHRHTFSIADEPQLLLHAVIMIGLWVSGSPAAQEGARSLHSKLKMAISAQQDNWARPPVEGEHDDEGLDSPISRWPIATYQGILLCIIFSLLSTPVSLELNLGLGLNLSDRQILSALVATCLRNNIFYYPNMLTRYRNVESITCMWVGVEEIKRFGLALYKVSRLCTRGDCLGESDETESQVLHLSALQFPMPDERNLWNASSNPELARRLLIHSRRDRSDDPSSTDWISKTGMLLENDENWWN</sequence>
<dbReference type="Gene3D" id="4.10.240.10">
    <property type="entry name" value="Zn(2)-C6 fungal-type DNA-binding domain"/>
    <property type="match status" value="1"/>
</dbReference>
<evidence type="ECO:0000256" key="5">
    <source>
        <dbReference type="ARBA" id="ARBA00023163"/>
    </source>
</evidence>
<dbReference type="Pfam" id="PF04082">
    <property type="entry name" value="Fungal_trans"/>
    <property type="match status" value="1"/>
</dbReference>
<dbReference type="GO" id="GO:0006351">
    <property type="term" value="P:DNA-templated transcription"/>
    <property type="evidence" value="ECO:0007669"/>
    <property type="project" value="InterPro"/>
</dbReference>
<dbReference type="InterPro" id="IPR013087">
    <property type="entry name" value="Znf_C2H2_type"/>
</dbReference>
<dbReference type="HOGENOM" id="CLU_037785_0_0_1"/>
<evidence type="ECO:0008006" key="12">
    <source>
        <dbReference type="Google" id="ProtNLM"/>
    </source>
</evidence>
<keyword evidence="11" id="KW-1185">Reference proteome</keyword>
<dbReference type="AlphaFoldDB" id="K9FPL2"/>
<dbReference type="PROSITE" id="PS00463">
    <property type="entry name" value="ZN2_CY6_FUNGAL_1"/>
    <property type="match status" value="1"/>
</dbReference>
<dbReference type="CDD" id="cd00067">
    <property type="entry name" value="GAL4"/>
    <property type="match status" value="1"/>
</dbReference>
<evidence type="ECO:0000259" key="8">
    <source>
        <dbReference type="PROSITE" id="PS50048"/>
    </source>
</evidence>
<protein>
    <recommendedName>
        <fullName evidence="12">C2H2 type zinc finger domain protein</fullName>
    </recommendedName>
</protein>
<reference evidence="11" key="1">
    <citation type="journal article" date="2012" name="BMC Genomics">
        <title>Genome sequence of the necrotrophic fungus Penicillium digitatum, the main postharvest pathogen of citrus.</title>
        <authorList>
            <person name="Marcet-Houben M."/>
            <person name="Ballester A.-R."/>
            <person name="de la Fuente B."/>
            <person name="Harries E."/>
            <person name="Marcos J.F."/>
            <person name="Gonzalez-Candelas L."/>
            <person name="Gabaldon T."/>
        </authorList>
    </citation>
    <scope>NUCLEOTIDE SEQUENCE [LARGE SCALE GENOMIC DNA]</scope>
    <source>
        <strain evidence="11">PHI26 / CECT 20796</strain>
    </source>
</reference>
<dbReference type="Proteomes" id="UP000009882">
    <property type="component" value="Unassembled WGS sequence"/>
</dbReference>
<keyword evidence="7" id="KW-0863">Zinc-finger</keyword>
<gene>
    <name evidence="10" type="ORF">PDIG_49510</name>
</gene>
<dbReference type="eggNOG" id="ENOG502T2DI">
    <property type="taxonomic scope" value="Eukaryota"/>
</dbReference>
<dbReference type="GO" id="GO:0000981">
    <property type="term" value="F:DNA-binding transcription factor activity, RNA polymerase II-specific"/>
    <property type="evidence" value="ECO:0007669"/>
    <property type="project" value="InterPro"/>
</dbReference>
<evidence type="ECO:0000256" key="4">
    <source>
        <dbReference type="ARBA" id="ARBA00023125"/>
    </source>
</evidence>
<evidence type="ECO:0000256" key="1">
    <source>
        <dbReference type="ARBA" id="ARBA00022723"/>
    </source>
</evidence>
<dbReference type="Pfam" id="PF00172">
    <property type="entry name" value="Zn_clus"/>
    <property type="match status" value="1"/>
</dbReference>
<dbReference type="InterPro" id="IPR036864">
    <property type="entry name" value="Zn2-C6_fun-type_DNA-bd_sf"/>
</dbReference>
<dbReference type="STRING" id="1170229.K9FPL2"/>
<organism evidence="10 11">
    <name type="scientific">Penicillium digitatum (strain PHI26 / CECT 20796)</name>
    <name type="common">Green mold</name>
    <dbReference type="NCBI Taxonomy" id="1170229"/>
    <lineage>
        <taxon>Eukaryota</taxon>
        <taxon>Fungi</taxon>
        <taxon>Dikarya</taxon>
        <taxon>Ascomycota</taxon>
        <taxon>Pezizomycotina</taxon>
        <taxon>Eurotiomycetes</taxon>
        <taxon>Eurotiomycetidae</taxon>
        <taxon>Eurotiales</taxon>
        <taxon>Aspergillaceae</taxon>
        <taxon>Penicillium</taxon>
    </lineage>
</organism>
<evidence type="ECO:0000256" key="7">
    <source>
        <dbReference type="PROSITE-ProRule" id="PRU00042"/>
    </source>
</evidence>
<name>K9FPL2_PEND2</name>
<keyword evidence="3" id="KW-0805">Transcription regulation</keyword>
<feature type="domain" description="Zn(2)-C6 fungal-type" evidence="8">
    <location>
        <begin position="68"/>
        <end position="97"/>
    </location>
</feature>
<dbReference type="Gene3D" id="3.30.160.60">
    <property type="entry name" value="Classic Zinc Finger"/>
    <property type="match status" value="1"/>
</dbReference>
<keyword evidence="4" id="KW-0238">DNA-binding</keyword>
<dbReference type="PROSITE" id="PS50157">
    <property type="entry name" value="ZINC_FINGER_C2H2_2"/>
    <property type="match status" value="1"/>
</dbReference>
<dbReference type="GO" id="GO:0008270">
    <property type="term" value="F:zinc ion binding"/>
    <property type="evidence" value="ECO:0007669"/>
    <property type="project" value="UniProtKB-KW"/>
</dbReference>
<keyword evidence="5" id="KW-0804">Transcription</keyword>
<dbReference type="InParanoid" id="K9FPL2"/>
<dbReference type="PROSITE" id="PS00028">
    <property type="entry name" value="ZINC_FINGER_C2H2_1"/>
    <property type="match status" value="1"/>
</dbReference>
<dbReference type="InterPro" id="IPR036236">
    <property type="entry name" value="Znf_C2H2_sf"/>
</dbReference>
<dbReference type="EMBL" id="AKCT01000202">
    <property type="protein sequence ID" value="EKV11595.1"/>
    <property type="molecule type" value="Genomic_DNA"/>
</dbReference>